<evidence type="ECO:0008006" key="4">
    <source>
        <dbReference type="Google" id="ProtNLM"/>
    </source>
</evidence>
<dbReference type="InterPro" id="IPR025337">
    <property type="entry name" value="Questin_oxidase-like"/>
</dbReference>
<sequence>METTRGNGTLDEALERLHASGPEFNGYLSNHGPMAVEAMARHGRSAAVHRWLDAYETKLDEVPGPRARITDADWREALGDIGRVADWSAYIGEQLAERPWREVLAEWWPRLLPGIAGAATHPVIRVGHAVRTLLTEGEDAPRRAELAHAIGYWAARHLTLPVAVRPSGGASPAAALAALPRVADQQVGVLAGYAQLPATSGWLPAVDSLRVPEDPEAVREQLTALVRAATLNYADYGHGEEIMLVHSATAPNAVLRTLPALPEELWGASLATAWAATAAVTAIYAADTPRPAPDASSLTPEEVFERAVAHGDEHVIKFADTALDVAAASEDGDTRALSAALNAIRLIDPDDD</sequence>
<organism evidence="2 3">
    <name type="scientific">Streptomyces varsoviensis</name>
    <dbReference type="NCBI Taxonomy" id="67373"/>
    <lineage>
        <taxon>Bacteria</taxon>
        <taxon>Bacillati</taxon>
        <taxon>Actinomycetota</taxon>
        <taxon>Actinomycetes</taxon>
        <taxon>Kitasatosporales</taxon>
        <taxon>Streptomycetaceae</taxon>
        <taxon>Streptomyces</taxon>
    </lineage>
</organism>
<name>A0ABR5J4C0_9ACTN</name>
<evidence type="ECO:0000256" key="1">
    <source>
        <dbReference type="ARBA" id="ARBA00023002"/>
    </source>
</evidence>
<comment type="caution">
    <text evidence="2">The sequence shown here is derived from an EMBL/GenBank/DDBJ whole genome shotgun (WGS) entry which is preliminary data.</text>
</comment>
<keyword evidence="3" id="KW-1185">Reference proteome</keyword>
<protein>
    <recommendedName>
        <fullName evidence="4">DUF4243 domain-containing protein</fullName>
    </recommendedName>
</protein>
<dbReference type="Proteomes" id="UP000037020">
    <property type="component" value="Unassembled WGS sequence"/>
</dbReference>
<accession>A0ABR5J4C0</accession>
<proteinExistence type="predicted"/>
<reference evidence="2 3" key="1">
    <citation type="submission" date="2015-07" db="EMBL/GenBank/DDBJ databases">
        <authorList>
            <person name="Ju K.-S."/>
            <person name="Doroghazi J.R."/>
            <person name="Metcalf W.W."/>
        </authorList>
    </citation>
    <scope>NUCLEOTIDE SEQUENCE [LARGE SCALE GENOMIC DNA]</scope>
    <source>
        <strain evidence="2 3">NRRL B-3589</strain>
    </source>
</reference>
<evidence type="ECO:0000313" key="3">
    <source>
        <dbReference type="Proteomes" id="UP000037020"/>
    </source>
</evidence>
<keyword evidence="1" id="KW-0560">Oxidoreductase</keyword>
<dbReference type="EMBL" id="LGUT01001797">
    <property type="protein sequence ID" value="KOG88213.1"/>
    <property type="molecule type" value="Genomic_DNA"/>
</dbReference>
<dbReference type="RefSeq" id="WP_030891765.1">
    <property type="nucleotide sequence ID" value="NZ_JBIRHZ010000019.1"/>
</dbReference>
<gene>
    <name evidence="2" type="ORF">ADK38_21035</name>
</gene>
<evidence type="ECO:0000313" key="2">
    <source>
        <dbReference type="EMBL" id="KOG88213.1"/>
    </source>
</evidence>
<dbReference type="Pfam" id="PF14027">
    <property type="entry name" value="Questin_oxidase"/>
    <property type="match status" value="1"/>
</dbReference>